<dbReference type="Pfam" id="PF00010">
    <property type="entry name" value="HLH"/>
    <property type="match status" value="1"/>
</dbReference>
<evidence type="ECO:0000256" key="4">
    <source>
        <dbReference type="ARBA" id="ARBA00023125"/>
    </source>
</evidence>
<sequence length="406" mass="42350">MALEAVVFSEGLFGSWAMAAAPGGGGWSWGHGENEHGGAVEGVMDLEGGAVAAYWEVGASSSVMMQGADQQEPDASLSAAALPENGGGGGNNAAAGGGAVFSQEVAVAAAAAPMSPPPAGRRKRRRTRSVKNREEVESQRMTHIAVERNRRKQMNEYLAALRSLMPPSYVQRGDQASIIGGAINYVKEMEQLLQSLEARKHARRQDLSSPGAAGDADAAAGPFAGFFTFPQYSMSAGAGGAPFPATANTPPEDGEGRPKNADADGNHGDGDDAAASGSRPSSVADVEVTMVESHASLKLLSRRRPRQLLRLVAGLQGHRLTVLHLNATSDDARRMALYSLSLKLSVLVPVRRLDARGCPQVEDDCALLSVDDIAAAVHGIVEAVDREEGGGAELHGSHADDDDEEE</sequence>
<dbReference type="Gene3D" id="4.10.280.10">
    <property type="entry name" value="Helix-loop-helix DNA-binding domain"/>
    <property type="match status" value="1"/>
</dbReference>
<evidence type="ECO:0000259" key="8">
    <source>
        <dbReference type="PROSITE" id="PS50888"/>
    </source>
</evidence>
<evidence type="ECO:0000313" key="10">
    <source>
        <dbReference type="Proteomes" id="UP000823388"/>
    </source>
</evidence>
<dbReference type="GO" id="GO:0046983">
    <property type="term" value="F:protein dimerization activity"/>
    <property type="evidence" value="ECO:0007669"/>
    <property type="project" value="InterPro"/>
</dbReference>
<keyword evidence="3" id="KW-0805">Transcription regulation</keyword>
<feature type="compositionally biased region" description="Basic residues" evidence="7">
    <location>
        <begin position="120"/>
        <end position="130"/>
    </location>
</feature>
<reference evidence="9" key="1">
    <citation type="submission" date="2020-05" db="EMBL/GenBank/DDBJ databases">
        <title>WGS assembly of Panicum virgatum.</title>
        <authorList>
            <person name="Lovell J.T."/>
            <person name="Jenkins J."/>
            <person name="Shu S."/>
            <person name="Juenger T.E."/>
            <person name="Schmutz J."/>
        </authorList>
    </citation>
    <scope>NUCLEOTIDE SEQUENCE</scope>
    <source>
        <strain evidence="9">AP13</strain>
    </source>
</reference>
<keyword evidence="10" id="KW-1185">Reference proteome</keyword>
<comment type="subcellular location">
    <subcellularLocation>
        <location evidence="1">Nucleus</location>
    </subcellularLocation>
</comment>
<evidence type="ECO:0000256" key="3">
    <source>
        <dbReference type="ARBA" id="ARBA00023015"/>
    </source>
</evidence>
<feature type="region of interest" description="Disordered" evidence="7">
    <location>
        <begin position="386"/>
        <end position="406"/>
    </location>
</feature>
<dbReference type="PANTHER" id="PTHR11969:SF54">
    <property type="entry name" value="MAD-LIKE PROTEIN 1"/>
    <property type="match status" value="1"/>
</dbReference>
<keyword evidence="6" id="KW-0539">Nucleus</keyword>
<feature type="region of interest" description="Disordered" evidence="7">
    <location>
        <begin position="111"/>
        <end position="140"/>
    </location>
</feature>
<evidence type="ECO:0000256" key="7">
    <source>
        <dbReference type="SAM" id="MobiDB-lite"/>
    </source>
</evidence>
<dbReference type="PROSITE" id="PS50888">
    <property type="entry name" value="BHLH"/>
    <property type="match status" value="1"/>
</dbReference>
<evidence type="ECO:0000313" key="9">
    <source>
        <dbReference type="EMBL" id="KAG2579403.1"/>
    </source>
</evidence>
<name>A0A8T0R352_PANVG</name>
<feature type="domain" description="BHLH" evidence="8">
    <location>
        <begin position="138"/>
        <end position="189"/>
    </location>
</feature>
<dbReference type="SMART" id="SM00353">
    <property type="entry name" value="HLH"/>
    <property type="match status" value="1"/>
</dbReference>
<feature type="compositionally biased region" description="Basic and acidic residues" evidence="7">
    <location>
        <begin position="254"/>
        <end position="270"/>
    </location>
</feature>
<feature type="compositionally biased region" description="Low complexity" evidence="7">
    <location>
        <begin position="241"/>
        <end position="251"/>
    </location>
</feature>
<keyword evidence="5" id="KW-0804">Transcription</keyword>
<proteinExistence type="inferred from homology"/>
<evidence type="ECO:0000256" key="5">
    <source>
        <dbReference type="ARBA" id="ARBA00023163"/>
    </source>
</evidence>
<keyword evidence="4" id="KW-0238">DNA-binding</keyword>
<evidence type="ECO:0000256" key="2">
    <source>
        <dbReference type="ARBA" id="ARBA00005510"/>
    </source>
</evidence>
<protein>
    <recommendedName>
        <fullName evidence="8">BHLH domain-containing protein</fullName>
    </recommendedName>
</protein>
<dbReference type="Proteomes" id="UP000823388">
    <property type="component" value="Chromosome 6N"/>
</dbReference>
<feature type="compositionally biased region" description="Basic and acidic residues" evidence="7">
    <location>
        <begin position="131"/>
        <end position="140"/>
    </location>
</feature>
<dbReference type="GO" id="GO:0000978">
    <property type="term" value="F:RNA polymerase II cis-regulatory region sequence-specific DNA binding"/>
    <property type="evidence" value="ECO:0007669"/>
    <property type="project" value="TreeGrafter"/>
</dbReference>
<feature type="region of interest" description="Disordered" evidence="7">
    <location>
        <begin position="65"/>
        <end position="94"/>
    </location>
</feature>
<feature type="region of interest" description="Disordered" evidence="7">
    <location>
        <begin position="240"/>
        <end position="284"/>
    </location>
</feature>
<comment type="similarity">
    <text evidence="2">Belongs to the bHLH protein family.</text>
</comment>
<organism evidence="9 10">
    <name type="scientific">Panicum virgatum</name>
    <name type="common">Blackwell switchgrass</name>
    <dbReference type="NCBI Taxonomy" id="38727"/>
    <lineage>
        <taxon>Eukaryota</taxon>
        <taxon>Viridiplantae</taxon>
        <taxon>Streptophyta</taxon>
        <taxon>Embryophyta</taxon>
        <taxon>Tracheophyta</taxon>
        <taxon>Spermatophyta</taxon>
        <taxon>Magnoliopsida</taxon>
        <taxon>Liliopsida</taxon>
        <taxon>Poales</taxon>
        <taxon>Poaceae</taxon>
        <taxon>PACMAD clade</taxon>
        <taxon>Panicoideae</taxon>
        <taxon>Panicodae</taxon>
        <taxon>Paniceae</taxon>
        <taxon>Panicinae</taxon>
        <taxon>Panicum</taxon>
        <taxon>Panicum sect. Hiantes</taxon>
    </lineage>
</organism>
<dbReference type="PANTHER" id="PTHR11969">
    <property type="entry name" value="MAX DIMERIZATION, MAD"/>
    <property type="match status" value="1"/>
</dbReference>
<dbReference type="InterPro" id="IPR011598">
    <property type="entry name" value="bHLH_dom"/>
</dbReference>
<dbReference type="CDD" id="cd11448">
    <property type="entry name" value="bHLH_AtFAMA_like"/>
    <property type="match status" value="1"/>
</dbReference>
<dbReference type="GO" id="GO:0000981">
    <property type="term" value="F:DNA-binding transcription factor activity, RNA polymerase II-specific"/>
    <property type="evidence" value="ECO:0007669"/>
    <property type="project" value="TreeGrafter"/>
</dbReference>
<dbReference type="EMBL" id="CM029048">
    <property type="protein sequence ID" value="KAG2579403.1"/>
    <property type="molecule type" value="Genomic_DNA"/>
</dbReference>
<dbReference type="InterPro" id="IPR036638">
    <property type="entry name" value="HLH_DNA-bd_sf"/>
</dbReference>
<dbReference type="GO" id="GO:0005634">
    <property type="term" value="C:nucleus"/>
    <property type="evidence" value="ECO:0007669"/>
    <property type="project" value="UniProtKB-SubCell"/>
</dbReference>
<feature type="compositionally biased region" description="Basic and acidic residues" evidence="7">
    <location>
        <begin position="386"/>
        <end position="399"/>
    </location>
</feature>
<dbReference type="SUPFAM" id="SSF47459">
    <property type="entry name" value="HLH, helix-loop-helix DNA-binding domain"/>
    <property type="match status" value="1"/>
</dbReference>
<evidence type="ECO:0000256" key="6">
    <source>
        <dbReference type="ARBA" id="ARBA00023242"/>
    </source>
</evidence>
<accession>A0A8T0R352</accession>
<evidence type="ECO:0000256" key="1">
    <source>
        <dbReference type="ARBA" id="ARBA00004123"/>
    </source>
</evidence>
<comment type="caution">
    <text evidence="9">The sequence shown here is derived from an EMBL/GenBank/DDBJ whole genome shotgun (WGS) entry which is preliminary data.</text>
</comment>
<gene>
    <name evidence="9" type="ORF">PVAP13_6NG278200</name>
</gene>
<feature type="compositionally biased region" description="Gly residues" evidence="7">
    <location>
        <begin position="85"/>
        <end position="94"/>
    </location>
</feature>
<dbReference type="AlphaFoldDB" id="A0A8T0R352"/>